<sequence>MNKIILCLNFLTKIGLISSFPTRNELGKEIINLDSLLSTDKSIKKDWLLLQPPNSEQQKLIATQEINFELVREPVKFSEPHSLPREFVHQEAQSITISEPKSSDVEDSVVLSGFRKPDWIYKESNLYSNQNQFQSRISSDVPGSSLQAKISSPAAYPSYSQYQVFAAPNLRALEQPENELTQGCASKGGVDSPSKNHKDDGFPASDSSNSGAKQFEGEVLFKPRKRKLKYSIYEPRKKRGETCLLEKFEKNFFQLIALDDISLWVNLVKIYKSHVENSDNLIEKQGLRIAEKIEMQLNTHDENYFYVKNEELNNFISYRKGKLFEFVNKQYELTCCIEPGERVHGGFDSNLRFNIENADFENLISKKFEKKGKEEFESFKWRGRIDRRIESVPRLNYFFGKMFLTYSMLINKIFCEEPGEESFIERQRTATGFYNRISKDIDIYSPNTLHLNVENFPPIPPNPKFTAKDRQKIIKNFNHRLRVEEYQSSRNLMEMTWSIIHLWLAHHRVDLYKNFKVEKALKPNIRHILNFFLLLLINFNP</sequence>
<reference evidence="3" key="1">
    <citation type="submission" date="2022-06" db="EMBL/GenBank/DDBJ databases">
        <authorList>
            <consortium name="SYNGENTA / RWTH Aachen University"/>
        </authorList>
    </citation>
    <scope>NUCLEOTIDE SEQUENCE</scope>
</reference>
<feature type="region of interest" description="Disordered" evidence="1">
    <location>
        <begin position="179"/>
        <end position="211"/>
    </location>
</feature>
<dbReference type="AlphaFoldDB" id="A0AAV0AWK7"/>
<evidence type="ECO:0000313" key="3">
    <source>
        <dbReference type="EMBL" id="CAH7673640.1"/>
    </source>
</evidence>
<protein>
    <submittedName>
        <fullName evidence="3">Expressed protein</fullName>
    </submittedName>
</protein>
<dbReference type="Proteomes" id="UP001153365">
    <property type="component" value="Unassembled WGS sequence"/>
</dbReference>
<dbReference type="EMBL" id="CALTRL010001766">
    <property type="protein sequence ID" value="CAH7673640.1"/>
    <property type="molecule type" value="Genomic_DNA"/>
</dbReference>
<feature type="signal peptide" evidence="2">
    <location>
        <begin position="1"/>
        <end position="19"/>
    </location>
</feature>
<proteinExistence type="predicted"/>
<evidence type="ECO:0000313" key="4">
    <source>
        <dbReference type="Proteomes" id="UP001153365"/>
    </source>
</evidence>
<gene>
    <name evidence="3" type="ORF">PPACK8108_LOCUS8523</name>
</gene>
<evidence type="ECO:0000256" key="1">
    <source>
        <dbReference type="SAM" id="MobiDB-lite"/>
    </source>
</evidence>
<name>A0AAV0AWK7_PHAPC</name>
<comment type="caution">
    <text evidence="3">The sequence shown here is derived from an EMBL/GenBank/DDBJ whole genome shotgun (WGS) entry which is preliminary data.</text>
</comment>
<feature type="chain" id="PRO_5043605971" evidence="2">
    <location>
        <begin position="20"/>
        <end position="541"/>
    </location>
</feature>
<organism evidence="3 4">
    <name type="scientific">Phakopsora pachyrhizi</name>
    <name type="common">Asian soybean rust disease fungus</name>
    <dbReference type="NCBI Taxonomy" id="170000"/>
    <lineage>
        <taxon>Eukaryota</taxon>
        <taxon>Fungi</taxon>
        <taxon>Dikarya</taxon>
        <taxon>Basidiomycota</taxon>
        <taxon>Pucciniomycotina</taxon>
        <taxon>Pucciniomycetes</taxon>
        <taxon>Pucciniales</taxon>
        <taxon>Phakopsoraceae</taxon>
        <taxon>Phakopsora</taxon>
    </lineage>
</organism>
<keyword evidence="2" id="KW-0732">Signal</keyword>
<accession>A0AAV0AWK7</accession>
<keyword evidence="4" id="KW-1185">Reference proteome</keyword>
<evidence type="ECO:0000256" key="2">
    <source>
        <dbReference type="SAM" id="SignalP"/>
    </source>
</evidence>